<dbReference type="InterPro" id="IPR004101">
    <property type="entry name" value="Mur_ligase_C"/>
</dbReference>
<dbReference type="Proteomes" id="UP000199758">
    <property type="component" value="Unassembled WGS sequence"/>
</dbReference>
<dbReference type="Pfam" id="PF01225">
    <property type="entry name" value="Mur_ligase"/>
    <property type="match status" value="1"/>
</dbReference>
<evidence type="ECO:0000256" key="8">
    <source>
        <dbReference type="ARBA" id="ARBA00022840"/>
    </source>
</evidence>
<dbReference type="SUPFAM" id="SSF53623">
    <property type="entry name" value="MurD-like peptide ligases, catalytic domain"/>
    <property type="match status" value="1"/>
</dbReference>
<dbReference type="InterPro" id="IPR005758">
    <property type="entry name" value="UDP-N-AcMur_Ala_ligase_MurC"/>
</dbReference>
<dbReference type="InterPro" id="IPR013221">
    <property type="entry name" value="Mur_ligase_cen"/>
</dbReference>
<dbReference type="EC" id="6.3.2.8" evidence="3 14"/>
<dbReference type="InterPro" id="IPR050061">
    <property type="entry name" value="MurCDEF_pg_biosynth"/>
</dbReference>
<evidence type="ECO:0000256" key="12">
    <source>
        <dbReference type="ARBA" id="ARBA00023316"/>
    </source>
</evidence>
<feature type="transmembrane region" description="Helical" evidence="16">
    <location>
        <begin position="29"/>
        <end position="49"/>
    </location>
</feature>
<dbReference type="GO" id="GO:0008763">
    <property type="term" value="F:UDP-N-acetylmuramate-L-alanine ligase activity"/>
    <property type="evidence" value="ECO:0007669"/>
    <property type="project" value="UniProtKB-UniRule"/>
</dbReference>
<keyword evidence="4 14" id="KW-0963">Cytoplasm</keyword>
<reference evidence="20 21" key="1">
    <citation type="submission" date="2016-11" db="EMBL/GenBank/DDBJ databases">
        <authorList>
            <person name="Jaros S."/>
            <person name="Januszkiewicz K."/>
            <person name="Wedrychowicz H."/>
        </authorList>
    </citation>
    <scope>NUCLEOTIDE SEQUENCE [LARGE SCALE GENOMIC DNA]</scope>
    <source>
        <strain evidence="20 21">CGMCC 1.7049</strain>
    </source>
</reference>
<evidence type="ECO:0000259" key="18">
    <source>
        <dbReference type="Pfam" id="PF02875"/>
    </source>
</evidence>
<keyword evidence="8 14" id="KW-0067">ATP-binding</keyword>
<dbReference type="PANTHER" id="PTHR43445:SF3">
    <property type="entry name" value="UDP-N-ACETYLMURAMATE--L-ALANINE LIGASE"/>
    <property type="match status" value="1"/>
</dbReference>
<evidence type="ECO:0000256" key="7">
    <source>
        <dbReference type="ARBA" id="ARBA00022741"/>
    </source>
</evidence>
<comment type="similarity">
    <text evidence="14">Belongs to the MurCDEF family.</text>
</comment>
<dbReference type="STRING" id="490188.SAMN04488068_2944"/>
<keyword evidence="21" id="KW-1185">Reference proteome</keyword>
<comment type="pathway">
    <text evidence="2 14">Cell wall biogenesis; peptidoglycan biosynthesis.</text>
</comment>
<keyword evidence="16" id="KW-0472">Membrane</keyword>
<dbReference type="GO" id="GO:0071555">
    <property type="term" value="P:cell wall organization"/>
    <property type="evidence" value="ECO:0007669"/>
    <property type="project" value="UniProtKB-KW"/>
</dbReference>
<keyword evidence="7 14" id="KW-0547">Nucleotide-binding</keyword>
<comment type="subcellular location">
    <subcellularLocation>
        <location evidence="1 14">Cytoplasm</location>
    </subcellularLocation>
</comment>
<keyword evidence="12 14" id="KW-0961">Cell wall biogenesis/degradation</keyword>
<evidence type="ECO:0000256" key="9">
    <source>
        <dbReference type="ARBA" id="ARBA00022960"/>
    </source>
</evidence>
<dbReference type="Gene3D" id="3.40.50.720">
    <property type="entry name" value="NAD(P)-binding Rossmann-like Domain"/>
    <property type="match status" value="1"/>
</dbReference>
<dbReference type="AlphaFoldDB" id="A0A1M5R847"/>
<evidence type="ECO:0000256" key="16">
    <source>
        <dbReference type="SAM" id="Phobius"/>
    </source>
</evidence>
<dbReference type="GO" id="GO:0008360">
    <property type="term" value="P:regulation of cell shape"/>
    <property type="evidence" value="ECO:0007669"/>
    <property type="project" value="UniProtKB-KW"/>
</dbReference>
<comment type="catalytic activity">
    <reaction evidence="13 14">
        <text>UDP-N-acetyl-alpha-D-muramate + L-alanine + ATP = UDP-N-acetyl-alpha-D-muramoyl-L-alanine + ADP + phosphate + H(+)</text>
        <dbReference type="Rhea" id="RHEA:23372"/>
        <dbReference type="ChEBI" id="CHEBI:15378"/>
        <dbReference type="ChEBI" id="CHEBI:30616"/>
        <dbReference type="ChEBI" id="CHEBI:43474"/>
        <dbReference type="ChEBI" id="CHEBI:57972"/>
        <dbReference type="ChEBI" id="CHEBI:70757"/>
        <dbReference type="ChEBI" id="CHEBI:83898"/>
        <dbReference type="ChEBI" id="CHEBI:456216"/>
        <dbReference type="EC" id="6.3.2.8"/>
    </reaction>
</comment>
<dbReference type="GO" id="GO:0005737">
    <property type="term" value="C:cytoplasm"/>
    <property type="evidence" value="ECO:0007669"/>
    <property type="project" value="UniProtKB-SubCell"/>
</dbReference>
<evidence type="ECO:0000256" key="15">
    <source>
        <dbReference type="SAM" id="MobiDB-lite"/>
    </source>
</evidence>
<evidence type="ECO:0000259" key="17">
    <source>
        <dbReference type="Pfam" id="PF01225"/>
    </source>
</evidence>
<keyword evidence="11 14" id="KW-0131">Cell cycle</keyword>
<dbReference type="GO" id="GO:0009252">
    <property type="term" value="P:peptidoglycan biosynthetic process"/>
    <property type="evidence" value="ECO:0007669"/>
    <property type="project" value="UniProtKB-UniRule"/>
</dbReference>
<evidence type="ECO:0000256" key="5">
    <source>
        <dbReference type="ARBA" id="ARBA00022598"/>
    </source>
</evidence>
<evidence type="ECO:0000259" key="19">
    <source>
        <dbReference type="Pfam" id="PF08245"/>
    </source>
</evidence>
<dbReference type="NCBIfam" id="TIGR01082">
    <property type="entry name" value="murC"/>
    <property type="match status" value="1"/>
</dbReference>
<dbReference type="InterPro" id="IPR036615">
    <property type="entry name" value="Mur_ligase_C_dom_sf"/>
</dbReference>
<dbReference type="Pfam" id="PF08245">
    <property type="entry name" value="Mur_ligase_M"/>
    <property type="match status" value="1"/>
</dbReference>
<feature type="domain" description="Mur ligase C-terminal" evidence="18">
    <location>
        <begin position="349"/>
        <end position="471"/>
    </location>
</feature>
<evidence type="ECO:0000256" key="10">
    <source>
        <dbReference type="ARBA" id="ARBA00022984"/>
    </source>
</evidence>
<dbReference type="Gene3D" id="3.90.190.20">
    <property type="entry name" value="Mur ligase, C-terminal domain"/>
    <property type="match status" value="1"/>
</dbReference>
<dbReference type="HAMAP" id="MF_00046">
    <property type="entry name" value="MurC"/>
    <property type="match status" value="1"/>
</dbReference>
<evidence type="ECO:0000256" key="4">
    <source>
        <dbReference type="ARBA" id="ARBA00022490"/>
    </source>
</evidence>
<evidence type="ECO:0000256" key="1">
    <source>
        <dbReference type="ARBA" id="ARBA00004496"/>
    </source>
</evidence>
<evidence type="ECO:0000256" key="13">
    <source>
        <dbReference type="ARBA" id="ARBA00047833"/>
    </source>
</evidence>
<keyword evidence="16" id="KW-1133">Transmembrane helix</keyword>
<keyword evidence="9 14" id="KW-0133">Cell shape</keyword>
<sequence length="488" mass="51824">MVNGIVGNATAESHPATPARMRRVRRVHMLGIGGSGMAGIAEVLINLGYTVSGTDLKHSAATQRLADLGAQIFLGHDAANTVGADVVVCSTAVKAGNPEIEYAHAHRIPVVRRAEMLAELMRFRYGIAIAGTHGKTTTTSLVAAVLAEGGLDPTFVIGGKVKSAGTNARLGAGHYLVAEADESDASFLHLSPVIAAVTNIDADHLETYGGDFNRLKATFIEFLHRLPFYGLTVLCVDDPVIRELIADIGRPARTYGLHADADVRAENVRPVGSGSDFTLVTQDASGVDIRAELHLNLPGLHNVQNALAAVAIGLELGVDVDSIRKAFLEFQGIGRRCEPHGAIALPRGGRAWLVDDYGHHPREIAATFQAMRAAHPDKRLVVAFQPHRYTRTRDLFDDFCRILSDADALLLTEVYAAGEEPIANADSRSLARCIRSRGKVEPVFVKTVAELPEALSSMLQDGDLLLGLGAGDIGGLPATLLKAFGAAS</sequence>
<dbReference type="Pfam" id="PF02875">
    <property type="entry name" value="Mur_ligase_C"/>
    <property type="match status" value="1"/>
</dbReference>
<name>A0A1M5R847_9GAMM</name>
<organism evidence="20 21">
    <name type="scientific">Hydrocarboniphaga daqingensis</name>
    <dbReference type="NCBI Taxonomy" id="490188"/>
    <lineage>
        <taxon>Bacteria</taxon>
        <taxon>Pseudomonadati</taxon>
        <taxon>Pseudomonadota</taxon>
        <taxon>Gammaproteobacteria</taxon>
        <taxon>Nevskiales</taxon>
        <taxon>Nevskiaceae</taxon>
        <taxon>Hydrocarboniphaga</taxon>
    </lineage>
</organism>
<dbReference type="GO" id="GO:0005524">
    <property type="term" value="F:ATP binding"/>
    <property type="evidence" value="ECO:0007669"/>
    <property type="project" value="UniProtKB-UniRule"/>
</dbReference>
<proteinExistence type="inferred from homology"/>
<dbReference type="SUPFAM" id="SSF53244">
    <property type="entry name" value="MurD-like peptide ligases, peptide-binding domain"/>
    <property type="match status" value="1"/>
</dbReference>
<keyword evidence="5 14" id="KW-0436">Ligase</keyword>
<dbReference type="Gene3D" id="3.40.1190.10">
    <property type="entry name" value="Mur-like, catalytic domain"/>
    <property type="match status" value="1"/>
</dbReference>
<evidence type="ECO:0000256" key="3">
    <source>
        <dbReference type="ARBA" id="ARBA00012211"/>
    </source>
</evidence>
<dbReference type="RefSeq" id="WP_366486485.1">
    <property type="nucleotide sequence ID" value="NZ_FQWZ01000007.1"/>
</dbReference>
<protein>
    <recommendedName>
        <fullName evidence="3 14">UDP-N-acetylmuramate--L-alanine ligase</fullName>
        <ecNumber evidence="3 14">6.3.2.8</ecNumber>
    </recommendedName>
    <alternativeName>
        <fullName evidence="14">UDP-N-acetylmuramoyl-L-alanine synthetase</fullName>
    </alternativeName>
</protein>
<comment type="function">
    <text evidence="14">Cell wall formation.</text>
</comment>
<gene>
    <name evidence="14" type="primary">murC</name>
    <name evidence="20" type="ORF">SAMN04488068_2944</name>
</gene>
<keyword evidence="10 14" id="KW-0573">Peptidoglycan synthesis</keyword>
<feature type="domain" description="Mur ligase N-terminal catalytic" evidence="17">
    <location>
        <begin position="27"/>
        <end position="125"/>
    </location>
</feature>
<dbReference type="PANTHER" id="PTHR43445">
    <property type="entry name" value="UDP-N-ACETYLMURAMATE--L-ALANINE LIGASE-RELATED"/>
    <property type="match status" value="1"/>
</dbReference>
<dbReference type="UniPathway" id="UPA00219"/>
<dbReference type="FunFam" id="3.40.1190.10:FF:000001">
    <property type="entry name" value="UDP-N-acetylmuramate--L-alanine ligase"/>
    <property type="match status" value="1"/>
</dbReference>
<feature type="binding site" evidence="14">
    <location>
        <begin position="131"/>
        <end position="137"/>
    </location>
    <ligand>
        <name>ATP</name>
        <dbReference type="ChEBI" id="CHEBI:30616"/>
    </ligand>
</feature>
<dbReference type="InterPro" id="IPR000713">
    <property type="entry name" value="Mur_ligase_N"/>
</dbReference>
<evidence type="ECO:0000313" key="21">
    <source>
        <dbReference type="Proteomes" id="UP000199758"/>
    </source>
</evidence>
<dbReference type="SUPFAM" id="SSF51984">
    <property type="entry name" value="MurCD N-terminal domain"/>
    <property type="match status" value="1"/>
</dbReference>
<dbReference type="EMBL" id="FQWZ01000007">
    <property type="protein sequence ID" value="SHH22239.1"/>
    <property type="molecule type" value="Genomic_DNA"/>
</dbReference>
<evidence type="ECO:0000256" key="6">
    <source>
        <dbReference type="ARBA" id="ARBA00022618"/>
    </source>
</evidence>
<dbReference type="InterPro" id="IPR036565">
    <property type="entry name" value="Mur-like_cat_sf"/>
</dbReference>
<evidence type="ECO:0000256" key="11">
    <source>
        <dbReference type="ARBA" id="ARBA00023306"/>
    </source>
</evidence>
<dbReference type="GO" id="GO:0051301">
    <property type="term" value="P:cell division"/>
    <property type="evidence" value="ECO:0007669"/>
    <property type="project" value="UniProtKB-KW"/>
</dbReference>
<accession>A0A1M5R847</accession>
<evidence type="ECO:0000256" key="2">
    <source>
        <dbReference type="ARBA" id="ARBA00004752"/>
    </source>
</evidence>
<keyword evidence="6 14" id="KW-0132">Cell division</keyword>
<evidence type="ECO:0000256" key="14">
    <source>
        <dbReference type="HAMAP-Rule" id="MF_00046"/>
    </source>
</evidence>
<feature type="region of interest" description="Disordered" evidence="15">
    <location>
        <begin position="1"/>
        <end position="20"/>
    </location>
</feature>
<feature type="domain" description="Mur ligase central" evidence="19">
    <location>
        <begin position="129"/>
        <end position="312"/>
    </location>
</feature>
<keyword evidence="16" id="KW-0812">Transmembrane</keyword>
<evidence type="ECO:0000313" key="20">
    <source>
        <dbReference type="EMBL" id="SHH22239.1"/>
    </source>
</evidence>